<dbReference type="SUPFAM" id="SSF47473">
    <property type="entry name" value="EF-hand"/>
    <property type="match status" value="1"/>
</dbReference>
<dbReference type="Pfam" id="PF13499">
    <property type="entry name" value="EF-hand_7"/>
    <property type="match status" value="2"/>
</dbReference>
<keyword evidence="6" id="KW-1185">Reference proteome</keyword>
<keyword evidence="1" id="KW-0479">Metal-binding</keyword>
<proteinExistence type="predicted"/>
<dbReference type="PROSITE" id="PS50222">
    <property type="entry name" value="EF_HAND_2"/>
    <property type="match status" value="4"/>
</dbReference>
<evidence type="ECO:0000256" key="1">
    <source>
        <dbReference type="ARBA" id="ARBA00022723"/>
    </source>
</evidence>
<sequence>MSSPSCRRLLRTLNRLVRSSTNTLKLMKQIAYHKTTKAINDLSIPLPSLEIAQQLEHVFSLIDANGDGKISSTELRHLLRRLGHPRSSASSAAREMLREADDNGDGFIDLTEFLEITAKVGGGFGTKEDLMEAFSIFDRDKNGLISAKELQRVLRGLGDYKSTIHDCVSMIRGVDRNGDGQVDFEEFKVMMMGDSHIRNTRVHPSVYG</sequence>
<accession>W1PZ29</accession>
<dbReference type="Gene3D" id="1.10.238.10">
    <property type="entry name" value="EF-hand"/>
    <property type="match status" value="2"/>
</dbReference>
<dbReference type="InterPro" id="IPR039647">
    <property type="entry name" value="EF_hand_pair_protein_CML-like"/>
</dbReference>
<feature type="domain" description="EF-hand" evidence="4">
    <location>
        <begin position="125"/>
        <end position="160"/>
    </location>
</feature>
<dbReference type="InterPro" id="IPR018247">
    <property type="entry name" value="EF_Hand_1_Ca_BS"/>
</dbReference>
<dbReference type="AlphaFoldDB" id="W1PZ29"/>
<dbReference type="HOGENOM" id="CLU_061288_20_4_1"/>
<dbReference type="InterPro" id="IPR011992">
    <property type="entry name" value="EF-hand-dom_pair"/>
</dbReference>
<dbReference type="KEGG" id="atr:18441521"/>
<keyword evidence="3" id="KW-0106">Calcium</keyword>
<dbReference type="FunFam" id="1.10.238.10:FF:000001">
    <property type="entry name" value="Calmodulin 1"/>
    <property type="match status" value="1"/>
</dbReference>
<name>W1PZ29_AMBTC</name>
<feature type="domain" description="EF-hand" evidence="4">
    <location>
        <begin position="162"/>
        <end position="197"/>
    </location>
</feature>
<gene>
    <name evidence="5" type="ORF">AMTR_s00041p00030040</name>
</gene>
<reference evidence="6" key="1">
    <citation type="journal article" date="2013" name="Science">
        <title>The Amborella genome and the evolution of flowering plants.</title>
        <authorList>
            <consortium name="Amborella Genome Project"/>
        </authorList>
    </citation>
    <scope>NUCLEOTIDE SEQUENCE [LARGE SCALE GENOMIC DNA]</scope>
</reference>
<evidence type="ECO:0000313" key="6">
    <source>
        <dbReference type="Proteomes" id="UP000017836"/>
    </source>
</evidence>
<dbReference type="PROSITE" id="PS00018">
    <property type="entry name" value="EF_HAND_1"/>
    <property type="match status" value="4"/>
</dbReference>
<protein>
    <recommendedName>
        <fullName evidence="4">EF-hand domain-containing protein</fullName>
    </recommendedName>
</protein>
<evidence type="ECO:0000313" key="5">
    <source>
        <dbReference type="EMBL" id="ERN13276.1"/>
    </source>
</evidence>
<dbReference type="Proteomes" id="UP000017836">
    <property type="component" value="Unassembled WGS sequence"/>
</dbReference>
<organism evidence="5 6">
    <name type="scientific">Amborella trichopoda</name>
    <dbReference type="NCBI Taxonomy" id="13333"/>
    <lineage>
        <taxon>Eukaryota</taxon>
        <taxon>Viridiplantae</taxon>
        <taxon>Streptophyta</taxon>
        <taxon>Embryophyta</taxon>
        <taxon>Tracheophyta</taxon>
        <taxon>Spermatophyta</taxon>
        <taxon>Magnoliopsida</taxon>
        <taxon>Amborellales</taxon>
        <taxon>Amborellaceae</taxon>
        <taxon>Amborella</taxon>
    </lineage>
</organism>
<evidence type="ECO:0000259" key="4">
    <source>
        <dbReference type="PROSITE" id="PS50222"/>
    </source>
</evidence>
<dbReference type="PANTHER" id="PTHR10891">
    <property type="entry name" value="EF-HAND CALCIUM-BINDING DOMAIN CONTAINING PROTEIN"/>
    <property type="match status" value="1"/>
</dbReference>
<evidence type="ECO:0000256" key="3">
    <source>
        <dbReference type="ARBA" id="ARBA00022837"/>
    </source>
</evidence>
<dbReference type="OMA" id="HIRNTRV"/>
<dbReference type="GO" id="GO:0005509">
    <property type="term" value="F:calcium ion binding"/>
    <property type="evidence" value="ECO:0007669"/>
    <property type="project" value="InterPro"/>
</dbReference>
<feature type="domain" description="EF-hand" evidence="4">
    <location>
        <begin position="50"/>
        <end position="85"/>
    </location>
</feature>
<keyword evidence="2" id="KW-0677">Repeat</keyword>
<dbReference type="STRING" id="13333.W1PZ29"/>
<dbReference type="OrthoDB" id="26525at2759"/>
<dbReference type="SMART" id="SM00054">
    <property type="entry name" value="EFh"/>
    <property type="match status" value="4"/>
</dbReference>
<dbReference type="PRINTS" id="PR01697">
    <property type="entry name" value="PARVALBUMIN"/>
</dbReference>
<dbReference type="EMBL" id="KI392588">
    <property type="protein sequence ID" value="ERN13276.1"/>
    <property type="molecule type" value="Genomic_DNA"/>
</dbReference>
<dbReference type="Gramene" id="ERN13276">
    <property type="protein sequence ID" value="ERN13276"/>
    <property type="gene ID" value="AMTR_s00041p00030040"/>
</dbReference>
<dbReference type="InterPro" id="IPR002048">
    <property type="entry name" value="EF_hand_dom"/>
</dbReference>
<evidence type="ECO:0000256" key="2">
    <source>
        <dbReference type="ARBA" id="ARBA00022737"/>
    </source>
</evidence>
<dbReference type="CDD" id="cd00051">
    <property type="entry name" value="EFh"/>
    <property type="match status" value="2"/>
</dbReference>
<dbReference type="eggNOG" id="KOG0027">
    <property type="taxonomic scope" value="Eukaryota"/>
</dbReference>
<feature type="domain" description="EF-hand" evidence="4">
    <location>
        <begin position="88"/>
        <end position="123"/>
    </location>
</feature>